<organism evidence="1 2">
    <name type="scientific">Burkholderia ubonensis</name>
    <dbReference type="NCBI Taxonomy" id="101571"/>
    <lineage>
        <taxon>Bacteria</taxon>
        <taxon>Pseudomonadati</taxon>
        <taxon>Pseudomonadota</taxon>
        <taxon>Betaproteobacteria</taxon>
        <taxon>Burkholderiales</taxon>
        <taxon>Burkholderiaceae</taxon>
        <taxon>Burkholderia</taxon>
        <taxon>Burkholderia cepacia complex</taxon>
    </lineage>
</organism>
<sequence length="114" mass="13288">MLEMPRDLPTWTWEICLGRVDWLLDGFRALHERLAWEPSLLLNGGPSRDVVVKAFNLRLRILSGPRSFIEAYDSKSKLLQQKDLLQHVDYLPFNDISKLLDVRQRPARLGVEYA</sequence>
<protein>
    <submittedName>
        <fullName evidence="1">Uncharacterized protein</fullName>
    </submittedName>
</protein>
<reference evidence="1 2" key="1">
    <citation type="submission" date="2015-11" db="EMBL/GenBank/DDBJ databases">
        <title>Expanding the genomic diversity of Burkholderia species for the development of highly accurate diagnostics.</title>
        <authorList>
            <person name="Sahl J."/>
            <person name="Keim P."/>
            <person name="Wagner D."/>
        </authorList>
    </citation>
    <scope>NUCLEOTIDE SEQUENCE [LARGE SCALE GENOMIC DNA]</scope>
    <source>
        <strain evidence="1 2">MSMB2058</strain>
    </source>
</reference>
<comment type="caution">
    <text evidence="1">The sequence shown here is derived from an EMBL/GenBank/DDBJ whole genome shotgun (WGS) entry which is preliminary data.</text>
</comment>
<proteinExistence type="predicted"/>
<dbReference type="EMBL" id="LOZE01000012">
    <property type="protein sequence ID" value="KVM39922.1"/>
    <property type="molecule type" value="Genomic_DNA"/>
</dbReference>
<accession>A0AB73G8N2</accession>
<evidence type="ECO:0000313" key="1">
    <source>
        <dbReference type="EMBL" id="KVM39922.1"/>
    </source>
</evidence>
<dbReference type="Proteomes" id="UP000061665">
    <property type="component" value="Unassembled WGS sequence"/>
</dbReference>
<gene>
    <name evidence="1" type="ORF">WJ53_00660</name>
</gene>
<name>A0AB73G8N2_9BURK</name>
<evidence type="ECO:0000313" key="2">
    <source>
        <dbReference type="Proteomes" id="UP000061665"/>
    </source>
</evidence>
<dbReference type="AlphaFoldDB" id="A0AB73G8N2"/>